<accession>A0A2T3ZZX1</accession>
<keyword evidence="3" id="KW-1185">Reference proteome</keyword>
<evidence type="ECO:0000313" key="3">
    <source>
        <dbReference type="Proteomes" id="UP000241690"/>
    </source>
</evidence>
<feature type="compositionally biased region" description="Polar residues" evidence="1">
    <location>
        <begin position="21"/>
        <end position="35"/>
    </location>
</feature>
<dbReference type="AlphaFoldDB" id="A0A2T3ZZX1"/>
<gene>
    <name evidence="2" type="ORF">M431DRAFT_511928</name>
</gene>
<evidence type="ECO:0000313" key="2">
    <source>
        <dbReference type="EMBL" id="PTB50360.1"/>
    </source>
</evidence>
<reference evidence="2 3" key="1">
    <citation type="submission" date="2016-07" db="EMBL/GenBank/DDBJ databases">
        <title>Multiple horizontal gene transfer events from other fungi enriched the ability of initially mycotrophic Trichoderma (Ascomycota) to feed on dead plant biomass.</title>
        <authorList>
            <consortium name="DOE Joint Genome Institute"/>
            <person name="Aerts A."/>
            <person name="Atanasova L."/>
            <person name="Chenthamara K."/>
            <person name="Zhang J."/>
            <person name="Grujic M."/>
            <person name="Henrissat B."/>
            <person name="Kuo A."/>
            <person name="Salamov A."/>
            <person name="Lipzen A."/>
            <person name="Labutti K."/>
            <person name="Barry K."/>
            <person name="Miao Y."/>
            <person name="Rahimi M.J."/>
            <person name="Shen Q."/>
            <person name="Grigoriev I.V."/>
            <person name="Kubicek C.P."/>
            <person name="Druzhinina I.S."/>
        </authorList>
    </citation>
    <scope>NUCLEOTIDE SEQUENCE [LARGE SCALE GENOMIC DNA]</scope>
    <source>
        <strain evidence="2 3">CBS 226.95</strain>
    </source>
</reference>
<feature type="region of interest" description="Disordered" evidence="1">
    <location>
        <begin position="1"/>
        <end position="56"/>
    </location>
</feature>
<sequence length="56" mass="6105">MASLQPQHSLHGADDGELEFNSPSDNPPAVSSSEESTIDLMSIYDPSYDYSEQDIS</sequence>
<name>A0A2T3ZZX1_TRIHA</name>
<organism evidence="2 3">
    <name type="scientific">Trichoderma harzianum CBS 226.95</name>
    <dbReference type="NCBI Taxonomy" id="983964"/>
    <lineage>
        <taxon>Eukaryota</taxon>
        <taxon>Fungi</taxon>
        <taxon>Dikarya</taxon>
        <taxon>Ascomycota</taxon>
        <taxon>Pezizomycotina</taxon>
        <taxon>Sordariomycetes</taxon>
        <taxon>Hypocreomycetidae</taxon>
        <taxon>Hypocreales</taxon>
        <taxon>Hypocreaceae</taxon>
        <taxon>Trichoderma</taxon>
    </lineage>
</organism>
<dbReference type="EMBL" id="KZ679688">
    <property type="protein sequence ID" value="PTB50360.1"/>
    <property type="molecule type" value="Genomic_DNA"/>
</dbReference>
<protein>
    <submittedName>
        <fullName evidence="2">Uncharacterized protein</fullName>
    </submittedName>
</protein>
<dbReference type="GeneID" id="36628330"/>
<dbReference type="Proteomes" id="UP000241690">
    <property type="component" value="Unassembled WGS sequence"/>
</dbReference>
<dbReference type="RefSeq" id="XP_024770037.1">
    <property type="nucleotide sequence ID" value="XM_024919761.1"/>
</dbReference>
<evidence type="ECO:0000256" key="1">
    <source>
        <dbReference type="SAM" id="MobiDB-lite"/>
    </source>
</evidence>
<proteinExistence type="predicted"/>